<accession>A0AAN6SRA1</accession>
<dbReference type="Proteomes" id="UP001303115">
    <property type="component" value="Unassembled WGS sequence"/>
</dbReference>
<dbReference type="Gene3D" id="1.25.40.10">
    <property type="entry name" value="Tetratricopeptide repeat domain"/>
    <property type="match status" value="1"/>
</dbReference>
<dbReference type="Pfam" id="PF13424">
    <property type="entry name" value="TPR_12"/>
    <property type="match status" value="1"/>
</dbReference>
<evidence type="ECO:0000313" key="1">
    <source>
        <dbReference type="EMBL" id="KAK4039380.1"/>
    </source>
</evidence>
<comment type="caution">
    <text evidence="1">The sequence shown here is derived from an EMBL/GenBank/DDBJ whole genome shotgun (WGS) entry which is preliminary data.</text>
</comment>
<proteinExistence type="predicted"/>
<evidence type="ECO:0000313" key="2">
    <source>
        <dbReference type="Proteomes" id="UP001303115"/>
    </source>
</evidence>
<protein>
    <recommendedName>
        <fullName evidence="3">MalT-like TPR region domain-containing protein</fullName>
    </recommendedName>
</protein>
<dbReference type="InterPro" id="IPR011990">
    <property type="entry name" value="TPR-like_helical_dom_sf"/>
</dbReference>
<evidence type="ECO:0008006" key="3">
    <source>
        <dbReference type="Google" id="ProtNLM"/>
    </source>
</evidence>
<sequence length="148" mass="16843">MIANTSGYFITGLFYRLQNDFESAERYYLEAQNAWLTGDQTRLHPFNGGCMYNLGVSCLLQGKVEAAIKHLRDSLEVTRFYRNSRPAEHAHNLFKLSEALLQDAHDGSAEEASALWDEAQRYLKMRDPDAAEGSTDSVYNSLVSINWR</sequence>
<reference evidence="2" key="1">
    <citation type="journal article" date="2023" name="Mol. Phylogenet. Evol.">
        <title>Genome-scale phylogeny and comparative genomics of the fungal order Sordariales.</title>
        <authorList>
            <person name="Hensen N."/>
            <person name="Bonometti L."/>
            <person name="Westerberg I."/>
            <person name="Brannstrom I.O."/>
            <person name="Guillou S."/>
            <person name="Cros-Aarteil S."/>
            <person name="Calhoun S."/>
            <person name="Haridas S."/>
            <person name="Kuo A."/>
            <person name="Mondo S."/>
            <person name="Pangilinan J."/>
            <person name="Riley R."/>
            <person name="LaButti K."/>
            <person name="Andreopoulos B."/>
            <person name="Lipzen A."/>
            <person name="Chen C."/>
            <person name="Yan M."/>
            <person name="Daum C."/>
            <person name="Ng V."/>
            <person name="Clum A."/>
            <person name="Steindorff A."/>
            <person name="Ohm R.A."/>
            <person name="Martin F."/>
            <person name="Silar P."/>
            <person name="Natvig D.O."/>
            <person name="Lalanne C."/>
            <person name="Gautier V."/>
            <person name="Ament-Velasquez S.L."/>
            <person name="Kruys A."/>
            <person name="Hutchinson M.I."/>
            <person name="Powell A.J."/>
            <person name="Barry K."/>
            <person name="Miller A.N."/>
            <person name="Grigoriev I.V."/>
            <person name="Debuchy R."/>
            <person name="Gladieux P."/>
            <person name="Hiltunen Thoren M."/>
            <person name="Johannesson H."/>
        </authorList>
    </citation>
    <scope>NUCLEOTIDE SEQUENCE [LARGE SCALE GENOMIC DNA]</scope>
    <source>
        <strain evidence="2">CBS 284.82</strain>
    </source>
</reference>
<dbReference type="AlphaFoldDB" id="A0AAN6SRA1"/>
<keyword evidence="2" id="KW-1185">Reference proteome</keyword>
<name>A0AAN6SRA1_9PEZI</name>
<organism evidence="1 2">
    <name type="scientific">Parachaetomium inaequale</name>
    <dbReference type="NCBI Taxonomy" id="2588326"/>
    <lineage>
        <taxon>Eukaryota</taxon>
        <taxon>Fungi</taxon>
        <taxon>Dikarya</taxon>
        <taxon>Ascomycota</taxon>
        <taxon>Pezizomycotina</taxon>
        <taxon>Sordariomycetes</taxon>
        <taxon>Sordariomycetidae</taxon>
        <taxon>Sordariales</taxon>
        <taxon>Chaetomiaceae</taxon>
        <taxon>Parachaetomium</taxon>
    </lineage>
</organism>
<dbReference type="SUPFAM" id="SSF48452">
    <property type="entry name" value="TPR-like"/>
    <property type="match status" value="1"/>
</dbReference>
<dbReference type="EMBL" id="MU854402">
    <property type="protein sequence ID" value="KAK4039380.1"/>
    <property type="molecule type" value="Genomic_DNA"/>
</dbReference>
<gene>
    <name evidence="1" type="ORF">C8A01DRAFT_36677</name>
</gene>